<comment type="caution">
    <text evidence="1">The sequence shown here is derived from an EMBL/GenBank/DDBJ whole genome shotgun (WGS) entry which is preliminary data.</text>
</comment>
<proteinExistence type="predicted"/>
<evidence type="ECO:0000313" key="2">
    <source>
        <dbReference type="Proteomes" id="UP000741013"/>
    </source>
</evidence>
<protein>
    <submittedName>
        <fullName evidence="1">Uncharacterized protein</fullName>
    </submittedName>
</protein>
<accession>A0ABS4PY12</accession>
<gene>
    <name evidence="1" type="ORF">JOM49_005848</name>
</gene>
<reference evidence="1 2" key="1">
    <citation type="submission" date="2021-03" db="EMBL/GenBank/DDBJ databases">
        <title>Sequencing the genomes of 1000 actinobacteria strains.</title>
        <authorList>
            <person name="Klenk H.-P."/>
        </authorList>
    </citation>
    <scope>NUCLEOTIDE SEQUENCE [LARGE SCALE GENOMIC DNA]</scope>
    <source>
        <strain evidence="1 2">DSM 45510</strain>
    </source>
</reference>
<dbReference type="RefSeq" id="WP_209667350.1">
    <property type="nucleotide sequence ID" value="NZ_JAGGMS010000001.1"/>
</dbReference>
<dbReference type="EMBL" id="JAGGMS010000001">
    <property type="protein sequence ID" value="MBP2184322.1"/>
    <property type="molecule type" value="Genomic_DNA"/>
</dbReference>
<sequence length="68" mass="7134">MESPRRRGRTGMAFAGVALSLVLTTTRETGGEGGDAGPVIAEVVITESLGSLRNFARFFFLLASATSE</sequence>
<dbReference type="Proteomes" id="UP000741013">
    <property type="component" value="Unassembled WGS sequence"/>
</dbReference>
<organism evidence="1 2">
    <name type="scientific">Amycolatopsis magusensis</name>
    <dbReference type="NCBI Taxonomy" id="882444"/>
    <lineage>
        <taxon>Bacteria</taxon>
        <taxon>Bacillati</taxon>
        <taxon>Actinomycetota</taxon>
        <taxon>Actinomycetes</taxon>
        <taxon>Pseudonocardiales</taxon>
        <taxon>Pseudonocardiaceae</taxon>
        <taxon>Amycolatopsis</taxon>
    </lineage>
</organism>
<keyword evidence="2" id="KW-1185">Reference proteome</keyword>
<name>A0ABS4PY12_9PSEU</name>
<evidence type="ECO:0000313" key="1">
    <source>
        <dbReference type="EMBL" id="MBP2184322.1"/>
    </source>
</evidence>